<protein>
    <submittedName>
        <fullName evidence="2">Uncharacterized protein</fullName>
    </submittedName>
</protein>
<reference evidence="2" key="1">
    <citation type="journal article" date="2020" name="Stud. Mycol.">
        <title>101 Dothideomycetes genomes: a test case for predicting lifestyles and emergence of pathogens.</title>
        <authorList>
            <person name="Haridas S."/>
            <person name="Albert R."/>
            <person name="Binder M."/>
            <person name="Bloem J."/>
            <person name="Labutti K."/>
            <person name="Salamov A."/>
            <person name="Andreopoulos B."/>
            <person name="Baker S."/>
            <person name="Barry K."/>
            <person name="Bills G."/>
            <person name="Bluhm B."/>
            <person name="Cannon C."/>
            <person name="Castanera R."/>
            <person name="Culley D."/>
            <person name="Daum C."/>
            <person name="Ezra D."/>
            <person name="Gonzalez J."/>
            <person name="Henrissat B."/>
            <person name="Kuo A."/>
            <person name="Liang C."/>
            <person name="Lipzen A."/>
            <person name="Lutzoni F."/>
            <person name="Magnuson J."/>
            <person name="Mondo S."/>
            <person name="Nolan M."/>
            <person name="Ohm R."/>
            <person name="Pangilinan J."/>
            <person name="Park H.-J."/>
            <person name="Ramirez L."/>
            <person name="Alfaro M."/>
            <person name="Sun H."/>
            <person name="Tritt A."/>
            <person name="Yoshinaga Y."/>
            <person name="Zwiers L.-H."/>
            <person name="Turgeon B."/>
            <person name="Goodwin S."/>
            <person name="Spatafora J."/>
            <person name="Crous P."/>
            <person name="Grigoriev I."/>
        </authorList>
    </citation>
    <scope>NUCLEOTIDE SEQUENCE</scope>
    <source>
        <strain evidence="2">CBS 122367</strain>
    </source>
</reference>
<evidence type="ECO:0000313" key="2">
    <source>
        <dbReference type="EMBL" id="KAF2688417.1"/>
    </source>
</evidence>
<feature type="compositionally biased region" description="Polar residues" evidence="1">
    <location>
        <begin position="189"/>
        <end position="201"/>
    </location>
</feature>
<evidence type="ECO:0000313" key="3">
    <source>
        <dbReference type="Proteomes" id="UP000799291"/>
    </source>
</evidence>
<organism evidence="2 3">
    <name type="scientific">Lentithecium fluviatile CBS 122367</name>
    <dbReference type="NCBI Taxonomy" id="1168545"/>
    <lineage>
        <taxon>Eukaryota</taxon>
        <taxon>Fungi</taxon>
        <taxon>Dikarya</taxon>
        <taxon>Ascomycota</taxon>
        <taxon>Pezizomycotina</taxon>
        <taxon>Dothideomycetes</taxon>
        <taxon>Pleosporomycetidae</taxon>
        <taxon>Pleosporales</taxon>
        <taxon>Massarineae</taxon>
        <taxon>Lentitheciaceae</taxon>
        <taxon>Lentithecium</taxon>
    </lineage>
</organism>
<name>A0A6G1JCX9_9PLEO</name>
<feature type="region of interest" description="Disordered" evidence="1">
    <location>
        <begin position="144"/>
        <end position="226"/>
    </location>
</feature>
<feature type="region of interest" description="Disordered" evidence="1">
    <location>
        <begin position="110"/>
        <end position="129"/>
    </location>
</feature>
<gene>
    <name evidence="2" type="ORF">K458DRAFT_147783</name>
</gene>
<evidence type="ECO:0000256" key="1">
    <source>
        <dbReference type="SAM" id="MobiDB-lite"/>
    </source>
</evidence>
<dbReference type="EMBL" id="MU005573">
    <property type="protein sequence ID" value="KAF2688417.1"/>
    <property type="molecule type" value="Genomic_DNA"/>
</dbReference>
<accession>A0A6G1JCX9</accession>
<dbReference type="Proteomes" id="UP000799291">
    <property type="component" value="Unassembled WGS sequence"/>
</dbReference>
<sequence length="306" mass="33793">MDMVVRNHFLSHNETKVQRLKRKLGDKEHFSAAHQVLSRPMNVVKSRRGVGTQASVPLRETGIDHCDHHESDEPLVEWIAQAIKANPTNPSGEQVTVPEDVPQHIDSLSDFDTNKNGSAAGPLPNEEHVDNNLQHWHDFEYLPDPLNQYSDPNPMVNTERGTSLPLMPSIPGTSASKDVSLPQKRPTPASVSTHNAHSPQTKPMDETPPHKRRKPAENEVPPPRGSLEDLANLPPSHNIGNFLVNDLLFDLSSTRTHPSDVIEPHEYADMHGVTSHGPPAAGFVEEMTDAEFEALLNTIEDTSTQG</sequence>
<proteinExistence type="predicted"/>
<keyword evidence="3" id="KW-1185">Reference proteome</keyword>
<dbReference type="AlphaFoldDB" id="A0A6G1JCX9"/>
<feature type="compositionally biased region" description="Polar residues" evidence="1">
    <location>
        <begin position="147"/>
        <end position="161"/>
    </location>
</feature>